<dbReference type="Gene3D" id="1.20.1250.20">
    <property type="entry name" value="MFS general substrate transporter like domains"/>
    <property type="match status" value="2"/>
</dbReference>
<feature type="transmembrane region" description="Helical" evidence="6">
    <location>
        <begin position="212"/>
        <end position="233"/>
    </location>
</feature>
<dbReference type="PROSITE" id="PS50850">
    <property type="entry name" value="MFS"/>
    <property type="match status" value="1"/>
</dbReference>
<protein>
    <submittedName>
        <fullName evidence="8">MFS transporter</fullName>
    </submittedName>
</protein>
<evidence type="ECO:0000256" key="3">
    <source>
        <dbReference type="ARBA" id="ARBA00022692"/>
    </source>
</evidence>
<dbReference type="InterPro" id="IPR020846">
    <property type="entry name" value="MFS_dom"/>
</dbReference>
<feature type="transmembrane region" description="Helical" evidence="6">
    <location>
        <begin position="279"/>
        <end position="297"/>
    </location>
</feature>
<name>A0A9D1K9M6_9FIRM</name>
<feature type="transmembrane region" description="Helical" evidence="6">
    <location>
        <begin position="303"/>
        <end position="326"/>
    </location>
</feature>
<dbReference type="CDD" id="cd06174">
    <property type="entry name" value="MFS"/>
    <property type="match status" value="1"/>
</dbReference>
<evidence type="ECO:0000259" key="7">
    <source>
        <dbReference type="PROSITE" id="PS50850"/>
    </source>
</evidence>
<keyword evidence="5 6" id="KW-0472">Membrane</keyword>
<comment type="subcellular location">
    <subcellularLocation>
        <location evidence="1">Cell membrane</location>
        <topology evidence="1">Multi-pass membrane protein</topology>
    </subcellularLocation>
</comment>
<dbReference type="Pfam" id="PF07690">
    <property type="entry name" value="MFS_1"/>
    <property type="match status" value="1"/>
</dbReference>
<reference evidence="8" key="1">
    <citation type="submission" date="2020-10" db="EMBL/GenBank/DDBJ databases">
        <authorList>
            <person name="Gilroy R."/>
        </authorList>
    </citation>
    <scope>NUCLEOTIDE SEQUENCE</scope>
    <source>
        <strain evidence="8">ChiHecec3B27-6122</strain>
    </source>
</reference>
<evidence type="ECO:0000256" key="4">
    <source>
        <dbReference type="ARBA" id="ARBA00022989"/>
    </source>
</evidence>
<organism evidence="8 9">
    <name type="scientific">Candidatus Scatomorpha pullistercoris</name>
    <dbReference type="NCBI Taxonomy" id="2840929"/>
    <lineage>
        <taxon>Bacteria</taxon>
        <taxon>Bacillati</taxon>
        <taxon>Bacillota</taxon>
        <taxon>Clostridia</taxon>
        <taxon>Eubacteriales</taxon>
        <taxon>Candidatus Scatomorpha</taxon>
    </lineage>
</organism>
<feature type="transmembrane region" description="Helical" evidence="6">
    <location>
        <begin position="47"/>
        <end position="69"/>
    </location>
</feature>
<dbReference type="InterPro" id="IPR052952">
    <property type="entry name" value="MFS-Transporter"/>
</dbReference>
<feature type="transmembrane region" description="Helical" evidence="6">
    <location>
        <begin position="347"/>
        <end position="364"/>
    </location>
</feature>
<dbReference type="GO" id="GO:0005886">
    <property type="term" value="C:plasma membrane"/>
    <property type="evidence" value="ECO:0007669"/>
    <property type="project" value="UniProtKB-SubCell"/>
</dbReference>
<dbReference type="EMBL" id="DVJS01000232">
    <property type="protein sequence ID" value="HIS98156.1"/>
    <property type="molecule type" value="Genomic_DNA"/>
</dbReference>
<dbReference type="InterPro" id="IPR036259">
    <property type="entry name" value="MFS_trans_sf"/>
</dbReference>
<feature type="transmembrane region" description="Helical" evidence="6">
    <location>
        <begin position="163"/>
        <end position="182"/>
    </location>
</feature>
<comment type="caution">
    <text evidence="8">The sequence shown here is derived from an EMBL/GenBank/DDBJ whole genome shotgun (WGS) entry which is preliminary data.</text>
</comment>
<evidence type="ECO:0000256" key="5">
    <source>
        <dbReference type="ARBA" id="ARBA00023136"/>
    </source>
</evidence>
<feature type="transmembrane region" description="Helical" evidence="6">
    <location>
        <begin position="7"/>
        <end position="27"/>
    </location>
</feature>
<evidence type="ECO:0000256" key="6">
    <source>
        <dbReference type="SAM" id="Phobius"/>
    </source>
</evidence>
<evidence type="ECO:0000256" key="1">
    <source>
        <dbReference type="ARBA" id="ARBA00004651"/>
    </source>
</evidence>
<keyword evidence="4 6" id="KW-1133">Transmembrane helix</keyword>
<dbReference type="GO" id="GO:0022857">
    <property type="term" value="F:transmembrane transporter activity"/>
    <property type="evidence" value="ECO:0007669"/>
    <property type="project" value="InterPro"/>
</dbReference>
<feature type="domain" description="Major facilitator superfamily (MFS) profile" evidence="7">
    <location>
        <begin position="11"/>
        <end position="393"/>
    </location>
</feature>
<feature type="transmembrane region" description="Helical" evidence="6">
    <location>
        <begin position="101"/>
        <end position="120"/>
    </location>
</feature>
<evidence type="ECO:0000313" key="8">
    <source>
        <dbReference type="EMBL" id="HIS98156.1"/>
    </source>
</evidence>
<dbReference type="PANTHER" id="PTHR23527">
    <property type="entry name" value="BLL3282 PROTEIN"/>
    <property type="match status" value="1"/>
</dbReference>
<proteinExistence type="predicted"/>
<keyword evidence="3 6" id="KW-0812">Transmembrane</keyword>
<feature type="transmembrane region" description="Helical" evidence="6">
    <location>
        <begin position="76"/>
        <end position="95"/>
    </location>
</feature>
<dbReference type="AlphaFoldDB" id="A0A9D1K9M6"/>
<dbReference type="Proteomes" id="UP000886876">
    <property type="component" value="Unassembled WGS sequence"/>
</dbReference>
<dbReference type="PANTHER" id="PTHR23527:SF1">
    <property type="entry name" value="BLL3282 PROTEIN"/>
    <property type="match status" value="1"/>
</dbReference>
<dbReference type="InterPro" id="IPR011701">
    <property type="entry name" value="MFS"/>
</dbReference>
<feature type="transmembrane region" description="Helical" evidence="6">
    <location>
        <begin position="132"/>
        <end position="151"/>
    </location>
</feature>
<accession>A0A9D1K9M6</accession>
<dbReference type="SUPFAM" id="SSF103473">
    <property type="entry name" value="MFS general substrate transporter"/>
    <property type="match status" value="1"/>
</dbReference>
<reference evidence="8" key="2">
    <citation type="journal article" date="2021" name="PeerJ">
        <title>Extensive microbial diversity within the chicken gut microbiome revealed by metagenomics and culture.</title>
        <authorList>
            <person name="Gilroy R."/>
            <person name="Ravi A."/>
            <person name="Getino M."/>
            <person name="Pursley I."/>
            <person name="Horton D.L."/>
            <person name="Alikhan N.F."/>
            <person name="Baker D."/>
            <person name="Gharbi K."/>
            <person name="Hall N."/>
            <person name="Watson M."/>
            <person name="Adriaenssens E.M."/>
            <person name="Foster-Nyarko E."/>
            <person name="Jarju S."/>
            <person name="Secka A."/>
            <person name="Antonio M."/>
            <person name="Oren A."/>
            <person name="Chaudhuri R.R."/>
            <person name="La Ragione R."/>
            <person name="Hildebrand F."/>
            <person name="Pallen M.J."/>
        </authorList>
    </citation>
    <scope>NUCLEOTIDE SEQUENCE</scope>
    <source>
        <strain evidence="8">ChiHecec3B27-6122</strain>
    </source>
</reference>
<sequence length="403" mass="42201">MKHSSAYKWTVLVILMLGTAILYYSNMIFAVRSPETLSKFNINEGELAMISTIGCLPGAFLSVIVGRVLDRKGVKLFTALTLVLTVGCMVWRIFAQTYIELLLATVLIGTFLLPITIVGPKMVGIVFRQEEMPLAMGFFGAAGGLGTTLAFATGNAYPSLEAAFTGVAILGAVLLAGWVFVVKEPEAAPMPGGAAPAAGKGSLGKVLRSKNLWKVMFCSGFAVGASLLINTYITQAFTARGASLEMASTIGTVLNFCLILGGIVSGAVIGRLGKINVPYAFICIVGGAFYLLGYLLPLGAWTYVIMALGGIICSGSVGVSFTRVPLLPLTGEFEPESIGTATGMNQTALGIMSFVLPTIIATAAGNNYTAVFITAYVFLVLCGVVGMLIPELGEKGKLAQARK</sequence>
<keyword evidence="2" id="KW-0813">Transport</keyword>
<gene>
    <name evidence="8" type="ORF">IAD42_09285</name>
</gene>
<evidence type="ECO:0000313" key="9">
    <source>
        <dbReference type="Proteomes" id="UP000886876"/>
    </source>
</evidence>
<feature type="transmembrane region" description="Helical" evidence="6">
    <location>
        <begin position="370"/>
        <end position="389"/>
    </location>
</feature>
<feature type="transmembrane region" description="Helical" evidence="6">
    <location>
        <begin position="253"/>
        <end position="272"/>
    </location>
</feature>
<evidence type="ECO:0000256" key="2">
    <source>
        <dbReference type="ARBA" id="ARBA00022448"/>
    </source>
</evidence>